<dbReference type="EMBL" id="MU273796">
    <property type="protein sequence ID" value="KAI0028074.1"/>
    <property type="molecule type" value="Genomic_DNA"/>
</dbReference>
<proteinExistence type="predicted"/>
<reference evidence="1" key="1">
    <citation type="submission" date="2021-02" db="EMBL/GenBank/DDBJ databases">
        <authorList>
            <consortium name="DOE Joint Genome Institute"/>
            <person name="Ahrendt S."/>
            <person name="Looney B.P."/>
            <person name="Miyauchi S."/>
            <person name="Morin E."/>
            <person name="Drula E."/>
            <person name="Courty P.E."/>
            <person name="Chicoki N."/>
            <person name="Fauchery L."/>
            <person name="Kohler A."/>
            <person name="Kuo A."/>
            <person name="Labutti K."/>
            <person name="Pangilinan J."/>
            <person name="Lipzen A."/>
            <person name="Riley R."/>
            <person name="Andreopoulos W."/>
            <person name="He G."/>
            <person name="Johnson J."/>
            <person name="Barry K.W."/>
            <person name="Grigoriev I.V."/>
            <person name="Nagy L."/>
            <person name="Hibbett D."/>
            <person name="Henrissat B."/>
            <person name="Matheny P.B."/>
            <person name="Labbe J."/>
            <person name="Martin F."/>
        </authorList>
    </citation>
    <scope>NUCLEOTIDE SEQUENCE</scope>
    <source>
        <strain evidence="1">EC-137</strain>
    </source>
</reference>
<organism evidence="1 2">
    <name type="scientific">Vararia minispora EC-137</name>
    <dbReference type="NCBI Taxonomy" id="1314806"/>
    <lineage>
        <taxon>Eukaryota</taxon>
        <taxon>Fungi</taxon>
        <taxon>Dikarya</taxon>
        <taxon>Basidiomycota</taxon>
        <taxon>Agaricomycotina</taxon>
        <taxon>Agaricomycetes</taxon>
        <taxon>Russulales</taxon>
        <taxon>Lachnocladiaceae</taxon>
        <taxon>Vararia</taxon>
    </lineage>
</organism>
<gene>
    <name evidence="1" type="ORF">K488DRAFT_34708</name>
</gene>
<comment type="caution">
    <text evidence="1">The sequence shown here is derived from an EMBL/GenBank/DDBJ whole genome shotgun (WGS) entry which is preliminary data.</text>
</comment>
<evidence type="ECO:0000313" key="2">
    <source>
        <dbReference type="Proteomes" id="UP000814128"/>
    </source>
</evidence>
<evidence type="ECO:0000313" key="1">
    <source>
        <dbReference type="EMBL" id="KAI0028074.1"/>
    </source>
</evidence>
<name>A0ACB8Q8F4_9AGAM</name>
<reference evidence="1" key="2">
    <citation type="journal article" date="2022" name="New Phytol.">
        <title>Evolutionary transition to the ectomycorrhizal habit in the genomes of a hyperdiverse lineage of mushroom-forming fungi.</title>
        <authorList>
            <person name="Looney B."/>
            <person name="Miyauchi S."/>
            <person name="Morin E."/>
            <person name="Drula E."/>
            <person name="Courty P.E."/>
            <person name="Kohler A."/>
            <person name="Kuo A."/>
            <person name="LaButti K."/>
            <person name="Pangilinan J."/>
            <person name="Lipzen A."/>
            <person name="Riley R."/>
            <person name="Andreopoulos W."/>
            <person name="He G."/>
            <person name="Johnson J."/>
            <person name="Nolan M."/>
            <person name="Tritt A."/>
            <person name="Barry K.W."/>
            <person name="Grigoriev I.V."/>
            <person name="Nagy L.G."/>
            <person name="Hibbett D."/>
            <person name="Henrissat B."/>
            <person name="Matheny P.B."/>
            <person name="Labbe J."/>
            <person name="Martin F.M."/>
        </authorList>
    </citation>
    <scope>NUCLEOTIDE SEQUENCE</scope>
    <source>
        <strain evidence="1">EC-137</strain>
    </source>
</reference>
<protein>
    <submittedName>
        <fullName evidence="1">Uncharacterized protein</fullName>
    </submittedName>
</protein>
<keyword evidence="2" id="KW-1185">Reference proteome</keyword>
<sequence>PAYMKPPFDTHRFVRALERCFPTRTAESFMHATRAALAARLAVVRRDALTHQDVDNQAYLFRAALAEMRAEAGVRGRAEAAGVRAGAGAVRRDVDALGGRMNEELATLRHEIQMDVDSRKNEQRTESKARDLMLEEILNRSLVALYDLRSDMEEVRWENMRKSVVALTAFLIAIVISMELRPRKPPAPPALAPASAPP</sequence>
<dbReference type="Proteomes" id="UP000814128">
    <property type="component" value="Unassembled WGS sequence"/>
</dbReference>
<feature type="non-terminal residue" evidence="1">
    <location>
        <position position="198"/>
    </location>
</feature>
<feature type="non-terminal residue" evidence="1">
    <location>
        <position position="1"/>
    </location>
</feature>
<accession>A0ACB8Q8F4</accession>